<comment type="caution">
    <text evidence="1">The sequence shown here is derived from an EMBL/GenBank/DDBJ whole genome shotgun (WGS) entry which is preliminary data.</text>
</comment>
<sequence>MLHDTLFNWLLVVNAAVAARGIWICSNSFRAEAEARQLQAEANMLCAQIESEKWEKLKLKESNQ</sequence>
<evidence type="ECO:0000313" key="2">
    <source>
        <dbReference type="Proteomes" id="UP000676565"/>
    </source>
</evidence>
<gene>
    <name evidence="1" type="ORF">J8F10_09260</name>
</gene>
<keyword evidence="2" id="KW-1185">Reference proteome</keyword>
<dbReference type="RefSeq" id="WP_210653545.1">
    <property type="nucleotide sequence ID" value="NZ_JAGKQQ010000001.1"/>
</dbReference>
<proteinExistence type="predicted"/>
<evidence type="ECO:0000313" key="1">
    <source>
        <dbReference type="EMBL" id="MBP3955468.1"/>
    </source>
</evidence>
<reference evidence="1 2" key="1">
    <citation type="submission" date="2021-04" db="EMBL/GenBank/DDBJ databases">
        <authorList>
            <person name="Ivanova A."/>
        </authorList>
    </citation>
    <scope>NUCLEOTIDE SEQUENCE [LARGE SCALE GENOMIC DNA]</scope>
    <source>
        <strain evidence="1 2">G18</strain>
    </source>
</reference>
<dbReference type="EMBL" id="JAGKQQ010000001">
    <property type="protein sequence ID" value="MBP3955468.1"/>
    <property type="molecule type" value="Genomic_DNA"/>
</dbReference>
<name>A0ABS5BRG9_9BACT</name>
<accession>A0ABS5BRG9</accession>
<dbReference type="Proteomes" id="UP000676565">
    <property type="component" value="Unassembled WGS sequence"/>
</dbReference>
<protein>
    <submittedName>
        <fullName evidence="1">Uncharacterized protein</fullName>
    </submittedName>
</protein>
<organism evidence="1 2">
    <name type="scientific">Gemmata palustris</name>
    <dbReference type="NCBI Taxonomy" id="2822762"/>
    <lineage>
        <taxon>Bacteria</taxon>
        <taxon>Pseudomonadati</taxon>
        <taxon>Planctomycetota</taxon>
        <taxon>Planctomycetia</taxon>
        <taxon>Gemmatales</taxon>
        <taxon>Gemmataceae</taxon>
        <taxon>Gemmata</taxon>
    </lineage>
</organism>